<dbReference type="EMBL" id="MGAI01000034">
    <property type="protein sequence ID" value="OGK44168.1"/>
    <property type="molecule type" value="Genomic_DNA"/>
</dbReference>
<proteinExistence type="predicted"/>
<dbReference type="Proteomes" id="UP000178040">
    <property type="component" value="Unassembled WGS sequence"/>
</dbReference>
<sequence>MENRTGSQNEGEQPETSGWRKVIANFKSSISRERRAEEQIPEKTEVRTTLSTLRKNISKGTKLTLRGAGNIFKGGYELAIGLAREVDAVALGLGALAIITVGEIAVAPARALVSKDKDITDTTREVLNWAQRRQLARAVGYPLLAMAGYSGYLQLKK</sequence>
<name>A0A1F7ILD2_9BACT</name>
<evidence type="ECO:0000313" key="2">
    <source>
        <dbReference type="Proteomes" id="UP000178040"/>
    </source>
</evidence>
<reference evidence="1 2" key="1">
    <citation type="journal article" date="2016" name="Nat. Commun.">
        <title>Thousands of microbial genomes shed light on interconnected biogeochemical processes in an aquifer system.</title>
        <authorList>
            <person name="Anantharaman K."/>
            <person name="Brown C.T."/>
            <person name="Hug L.A."/>
            <person name="Sharon I."/>
            <person name="Castelle C.J."/>
            <person name="Probst A.J."/>
            <person name="Thomas B.C."/>
            <person name="Singh A."/>
            <person name="Wilkins M.J."/>
            <person name="Karaoz U."/>
            <person name="Brodie E.L."/>
            <person name="Williams K.H."/>
            <person name="Hubbard S.S."/>
            <person name="Banfield J.F."/>
        </authorList>
    </citation>
    <scope>NUCLEOTIDE SEQUENCE [LARGE SCALE GENOMIC DNA]</scope>
</reference>
<protein>
    <submittedName>
        <fullName evidence="1">Uncharacterized protein</fullName>
    </submittedName>
</protein>
<gene>
    <name evidence="1" type="ORF">A3B40_04815</name>
</gene>
<organism evidence="1 2">
    <name type="scientific">Candidatus Roizmanbacteria bacterium RIFCSPLOWO2_01_FULL_37_16</name>
    <dbReference type="NCBI Taxonomy" id="1802058"/>
    <lineage>
        <taxon>Bacteria</taxon>
        <taxon>Candidatus Roizmaniibacteriota</taxon>
    </lineage>
</organism>
<accession>A0A1F7ILD2</accession>
<dbReference type="AlphaFoldDB" id="A0A1F7ILD2"/>
<comment type="caution">
    <text evidence="1">The sequence shown here is derived from an EMBL/GenBank/DDBJ whole genome shotgun (WGS) entry which is preliminary data.</text>
</comment>
<evidence type="ECO:0000313" key="1">
    <source>
        <dbReference type="EMBL" id="OGK44168.1"/>
    </source>
</evidence>